<dbReference type="OrthoDB" id="3801607at2759"/>
<reference evidence="2" key="1">
    <citation type="journal article" date="2021" name="Nat. Commun.">
        <title>Genetic determinants of endophytism in the Arabidopsis root mycobiome.</title>
        <authorList>
            <person name="Mesny F."/>
            <person name="Miyauchi S."/>
            <person name="Thiergart T."/>
            <person name="Pickel B."/>
            <person name="Atanasova L."/>
            <person name="Karlsson M."/>
            <person name="Huettel B."/>
            <person name="Barry K.W."/>
            <person name="Haridas S."/>
            <person name="Chen C."/>
            <person name="Bauer D."/>
            <person name="Andreopoulos W."/>
            <person name="Pangilinan J."/>
            <person name="LaButti K."/>
            <person name="Riley R."/>
            <person name="Lipzen A."/>
            <person name="Clum A."/>
            <person name="Drula E."/>
            <person name="Henrissat B."/>
            <person name="Kohler A."/>
            <person name="Grigoriev I.V."/>
            <person name="Martin F.M."/>
            <person name="Hacquard S."/>
        </authorList>
    </citation>
    <scope>NUCLEOTIDE SEQUENCE</scope>
    <source>
        <strain evidence="2">MPI-SDFR-AT-0120</strain>
    </source>
</reference>
<protein>
    <submittedName>
        <fullName evidence="2">Uncharacterized protein</fullName>
    </submittedName>
</protein>
<organism evidence="2 3">
    <name type="scientific">Paraphoma chrysanthemicola</name>
    <dbReference type="NCBI Taxonomy" id="798071"/>
    <lineage>
        <taxon>Eukaryota</taxon>
        <taxon>Fungi</taxon>
        <taxon>Dikarya</taxon>
        <taxon>Ascomycota</taxon>
        <taxon>Pezizomycotina</taxon>
        <taxon>Dothideomycetes</taxon>
        <taxon>Pleosporomycetidae</taxon>
        <taxon>Pleosporales</taxon>
        <taxon>Pleosporineae</taxon>
        <taxon>Phaeosphaeriaceae</taxon>
        <taxon>Paraphoma</taxon>
    </lineage>
</organism>
<evidence type="ECO:0000313" key="2">
    <source>
        <dbReference type="EMBL" id="KAH7080980.1"/>
    </source>
</evidence>
<keyword evidence="3" id="KW-1185">Reference proteome</keyword>
<feature type="region of interest" description="Disordered" evidence="1">
    <location>
        <begin position="1"/>
        <end position="85"/>
    </location>
</feature>
<evidence type="ECO:0000313" key="3">
    <source>
        <dbReference type="Proteomes" id="UP000813461"/>
    </source>
</evidence>
<evidence type="ECO:0000256" key="1">
    <source>
        <dbReference type="SAM" id="MobiDB-lite"/>
    </source>
</evidence>
<proteinExistence type="predicted"/>
<dbReference type="AlphaFoldDB" id="A0A8K0R196"/>
<comment type="caution">
    <text evidence="2">The sequence shown here is derived from an EMBL/GenBank/DDBJ whole genome shotgun (WGS) entry which is preliminary data.</text>
</comment>
<dbReference type="Proteomes" id="UP000813461">
    <property type="component" value="Unassembled WGS sequence"/>
</dbReference>
<sequence>MVSRQQKLLRQKAVARAEKYKDDQIKKLEKHAPSRHADGTVVPLVSPPHASGTAIDGRKHTDKAVTGSHSKPSTSTVSRPSLVTAKQPLNKALAGRKKAHHVPIFPAKQCSSLTKAKRCERLLKTNTLTDASSDSVTSLPSSPSGLIAGNELPLDTDSTIAALDATASPSVNMVPTTLNRPLRGQNQSGGCAPRSVPISPLLSTANFTFSSPRHEVCCPEPPTPLEFCAAPLQSAKLAHLFTPPTSPSLTIFDTLEKRATIKSPDKTSGLSPKPIVNEQFVSTADSAQTSSDRDESPDTLAILVHGALTTASSLAVPPGLIGPWAETKNWPSNCVIGLEALCCLFSSQHSNSISRKLMDWVKKETTYLQQLEANCVARVASCQPHILPDETQALVLYRMPLGPETKLICPTKEECSSKSLVETWESHRMFFADVGGHTRLVNLTQTLYQIDITMDDGASDFDSIASPMKLRASPAPLPVFYGSQSSSEEYPELDLEELEQFDCMVVTDHTYTDATGLPSTSAWSIVDDEDIIDPCLFFKESVTTALMSEKKDFKEDKSLSTFHNGQPSEHEIADTASFQTVACNGSDIPTQRFQSKEMARDTLSHASTKRSQIYDLELPADEEQSMSPFALIDTSSLIHVDTAYSSPSYRGDSNMPTEMLASNTNTSRTIEDKKAHAAFSSDWASELTRLTPGTESLFTYLDILETDGTGSVTKTALVAAFLHLINNERERLGRSKLPKSYTPSSVAASRIIPHTIFLGTASLSSFLSHFEFGADGKATVDQVYRAFKSMQAEDLYLQMKAATGIMGALGRVLG</sequence>
<accession>A0A8K0R196</accession>
<feature type="compositionally biased region" description="Polar residues" evidence="1">
    <location>
        <begin position="67"/>
        <end position="81"/>
    </location>
</feature>
<gene>
    <name evidence="2" type="ORF">FB567DRAFT_582084</name>
</gene>
<name>A0A8K0R196_9PLEO</name>
<feature type="compositionally biased region" description="Basic and acidic residues" evidence="1">
    <location>
        <begin position="15"/>
        <end position="38"/>
    </location>
</feature>
<dbReference type="EMBL" id="JAGMVJ010000015">
    <property type="protein sequence ID" value="KAH7080980.1"/>
    <property type="molecule type" value="Genomic_DNA"/>
</dbReference>